<keyword evidence="2" id="KW-1185">Reference proteome</keyword>
<accession>A0AAW0BKN8</accession>
<gene>
    <name evidence="1" type="ORF">VNI00_015403</name>
</gene>
<evidence type="ECO:0000313" key="1">
    <source>
        <dbReference type="EMBL" id="KAK7026861.1"/>
    </source>
</evidence>
<dbReference type="AlphaFoldDB" id="A0AAW0BKN8"/>
<dbReference type="EMBL" id="JAYKXP010000099">
    <property type="protein sequence ID" value="KAK7026861.1"/>
    <property type="molecule type" value="Genomic_DNA"/>
</dbReference>
<name>A0AAW0BKN8_9AGAR</name>
<protein>
    <submittedName>
        <fullName evidence="1">Uncharacterized protein</fullName>
    </submittedName>
</protein>
<reference evidence="1 2" key="1">
    <citation type="submission" date="2024-01" db="EMBL/GenBank/DDBJ databases">
        <title>A draft genome for a cacao thread blight-causing isolate of Paramarasmius palmivorus.</title>
        <authorList>
            <person name="Baruah I.K."/>
            <person name="Bukari Y."/>
            <person name="Amoako-Attah I."/>
            <person name="Meinhardt L.W."/>
            <person name="Bailey B.A."/>
            <person name="Cohen S.P."/>
        </authorList>
    </citation>
    <scope>NUCLEOTIDE SEQUENCE [LARGE SCALE GENOMIC DNA]</scope>
    <source>
        <strain evidence="1 2">GH-12</strain>
    </source>
</reference>
<sequence length="562" mass="64316">MSFFQGSSNLVIEQSQFNNVAGAQHNVYHGNVVQYVNQGKRGLSIWDEYMRVPTGKVYIRKTFGTMNASGYDQKARRWRKEKNVKCTLNIARIDGSDFLHIGYSGPNAPKAFLKDFQRFSSVKNIESVQLFGYNDHPGLQALVFYDELVPVSHIWERNGFSSVLYTYFSYQCGIAQNMENVSLCELWVDSSGALRKGLYVEDSWHINNAVVTLNSTCDDHSSNFLAPQTYDSSVVLEYLIKFLSIPDLLRGLAECRRVAIQWVDDEDILWMLTTLPGTIYHRFSRQVLLREQSAGEGCYNVLLDGIGILEAMRESRVDMPSGCVRHAFRFTLTPSNIAAMRSFDLCCALPRDNSSYAGSWLLLANLSFVLHEIEEDQWRDYAIFDGFWLEFLLTSKGCQRPELSQSNRPFYLFIRPIPRPSDDKAQWNAWIKGTKYFWSFEPLGVEEIPEHMHHALGLPSFEVEIEVRHIWWEHDVYDAVRKLLRSQGSHIPAPNSANSGSYYSRSEIVGQPNEACFAEMELANEAESELMDIDDITKAIDDLDMDGSFIRPSTWVDVMDID</sequence>
<evidence type="ECO:0000313" key="2">
    <source>
        <dbReference type="Proteomes" id="UP001383192"/>
    </source>
</evidence>
<comment type="caution">
    <text evidence="1">The sequence shown here is derived from an EMBL/GenBank/DDBJ whole genome shotgun (WGS) entry which is preliminary data.</text>
</comment>
<proteinExistence type="predicted"/>
<organism evidence="1 2">
    <name type="scientific">Paramarasmius palmivorus</name>
    <dbReference type="NCBI Taxonomy" id="297713"/>
    <lineage>
        <taxon>Eukaryota</taxon>
        <taxon>Fungi</taxon>
        <taxon>Dikarya</taxon>
        <taxon>Basidiomycota</taxon>
        <taxon>Agaricomycotina</taxon>
        <taxon>Agaricomycetes</taxon>
        <taxon>Agaricomycetidae</taxon>
        <taxon>Agaricales</taxon>
        <taxon>Marasmiineae</taxon>
        <taxon>Marasmiaceae</taxon>
        <taxon>Paramarasmius</taxon>
    </lineage>
</organism>
<dbReference type="Proteomes" id="UP001383192">
    <property type="component" value="Unassembled WGS sequence"/>
</dbReference>